<dbReference type="EMBL" id="HBUF01348825">
    <property type="protein sequence ID" value="CAG6711990.1"/>
    <property type="molecule type" value="Transcribed_RNA"/>
</dbReference>
<name>A0A8D8UVV5_9HEMI</name>
<protein>
    <submittedName>
        <fullName evidence="1">Uncharacterized protein</fullName>
    </submittedName>
</protein>
<organism evidence="1">
    <name type="scientific">Cacopsylla melanoneura</name>
    <dbReference type="NCBI Taxonomy" id="428564"/>
    <lineage>
        <taxon>Eukaryota</taxon>
        <taxon>Metazoa</taxon>
        <taxon>Ecdysozoa</taxon>
        <taxon>Arthropoda</taxon>
        <taxon>Hexapoda</taxon>
        <taxon>Insecta</taxon>
        <taxon>Pterygota</taxon>
        <taxon>Neoptera</taxon>
        <taxon>Paraneoptera</taxon>
        <taxon>Hemiptera</taxon>
        <taxon>Sternorrhyncha</taxon>
        <taxon>Psylloidea</taxon>
        <taxon>Psyllidae</taxon>
        <taxon>Psyllinae</taxon>
        <taxon>Cacopsylla</taxon>
    </lineage>
</organism>
<sequence length="100" mass="11876">MEQGIDTRHFSIHKTIYKFCQDLSRFQAHVRLPFLLYKKHVIVHFNILRTFSVQANNASSRGGKLQPSRYHKIRIWVERSSNSLMFLNLPFFITINIVLD</sequence>
<proteinExistence type="predicted"/>
<reference evidence="1" key="1">
    <citation type="submission" date="2021-05" db="EMBL/GenBank/DDBJ databases">
        <authorList>
            <person name="Alioto T."/>
            <person name="Alioto T."/>
            <person name="Gomez Garrido J."/>
        </authorList>
    </citation>
    <scope>NUCLEOTIDE SEQUENCE</scope>
</reference>
<evidence type="ECO:0000313" key="1">
    <source>
        <dbReference type="EMBL" id="CAG6711990.1"/>
    </source>
</evidence>
<dbReference type="AlphaFoldDB" id="A0A8D8UVV5"/>
<accession>A0A8D8UVV5</accession>